<sequence>MGKKKKRGLAFLGVCIVLAGFSVYRYMAGAERGWEDIEESKILYVVTDYCTFDYTLTDGRPSGFNYELIKMFADQYGLSLDITIESDLNASIEGLNSGKYDVLLRNIPVTAETKAQMHLSAPIMKSRLVLVQRGRKAEGRPKPVRYLPEIEGEEVFIISSSPYRMVLDHINEETGFDLKIVTYASNDAEMLNAMVARGQIDYAACDILTAEVSEYFYPQLDVETTLGNVQYVSWGLSRHKGLDERVDAFIDSVKAEPVFIELQRKYYK</sequence>
<dbReference type="AlphaFoldDB" id="A0A940DJ81"/>
<dbReference type="Gene3D" id="3.40.190.10">
    <property type="entry name" value="Periplasmic binding protein-like II"/>
    <property type="match status" value="2"/>
</dbReference>
<dbReference type="PANTHER" id="PTHR35936">
    <property type="entry name" value="MEMBRANE-BOUND LYTIC MUREIN TRANSGLYCOSYLASE F"/>
    <property type="match status" value="1"/>
</dbReference>
<evidence type="ECO:0000313" key="3">
    <source>
        <dbReference type="EMBL" id="MBO8439954.1"/>
    </source>
</evidence>
<evidence type="ECO:0000259" key="2">
    <source>
        <dbReference type="SMART" id="SM00062"/>
    </source>
</evidence>
<reference evidence="3" key="2">
    <citation type="journal article" date="2021" name="PeerJ">
        <title>Extensive microbial diversity within the chicken gut microbiome revealed by metagenomics and culture.</title>
        <authorList>
            <person name="Gilroy R."/>
            <person name="Ravi A."/>
            <person name="Getino M."/>
            <person name="Pursley I."/>
            <person name="Horton D.L."/>
            <person name="Alikhan N.F."/>
            <person name="Baker D."/>
            <person name="Gharbi K."/>
            <person name="Hall N."/>
            <person name="Watson M."/>
            <person name="Adriaenssens E.M."/>
            <person name="Foster-Nyarko E."/>
            <person name="Jarju S."/>
            <person name="Secka A."/>
            <person name="Antonio M."/>
            <person name="Oren A."/>
            <person name="Chaudhuri R.R."/>
            <person name="La Ragione R."/>
            <person name="Hildebrand F."/>
            <person name="Pallen M.J."/>
        </authorList>
    </citation>
    <scope>NUCLEOTIDE SEQUENCE</scope>
    <source>
        <strain evidence="3">3924</strain>
    </source>
</reference>
<dbReference type="SUPFAM" id="SSF53850">
    <property type="entry name" value="Periplasmic binding protein-like II"/>
    <property type="match status" value="1"/>
</dbReference>
<name>A0A940DJ81_9BACT</name>
<feature type="domain" description="Solute-binding protein family 3/N-terminal" evidence="2">
    <location>
        <begin position="39"/>
        <end position="268"/>
    </location>
</feature>
<proteinExistence type="predicted"/>
<dbReference type="SMART" id="SM00062">
    <property type="entry name" value="PBPb"/>
    <property type="match status" value="1"/>
</dbReference>
<dbReference type="Pfam" id="PF00497">
    <property type="entry name" value="SBP_bac_3"/>
    <property type="match status" value="1"/>
</dbReference>
<dbReference type="EMBL" id="JADIMV010000080">
    <property type="protein sequence ID" value="MBO8439954.1"/>
    <property type="molecule type" value="Genomic_DNA"/>
</dbReference>
<accession>A0A940DJ81</accession>
<organism evidence="3 4">
    <name type="scientific">Candidatus Aphodosoma intestinipullorum</name>
    <dbReference type="NCBI Taxonomy" id="2840674"/>
    <lineage>
        <taxon>Bacteria</taxon>
        <taxon>Pseudomonadati</taxon>
        <taxon>Bacteroidota</taxon>
        <taxon>Bacteroidia</taxon>
        <taxon>Bacteroidales</taxon>
        <taxon>Candidatus Aphodosoma</taxon>
    </lineage>
</organism>
<evidence type="ECO:0000256" key="1">
    <source>
        <dbReference type="ARBA" id="ARBA00022729"/>
    </source>
</evidence>
<dbReference type="PANTHER" id="PTHR35936:SF19">
    <property type="entry name" value="AMINO-ACID-BINDING PROTEIN YXEM-RELATED"/>
    <property type="match status" value="1"/>
</dbReference>
<dbReference type="InterPro" id="IPR001638">
    <property type="entry name" value="Solute-binding_3/MltF_N"/>
</dbReference>
<keyword evidence="1" id="KW-0732">Signal</keyword>
<dbReference type="Proteomes" id="UP000712007">
    <property type="component" value="Unassembled WGS sequence"/>
</dbReference>
<protein>
    <submittedName>
        <fullName evidence="3">Transporter substrate-binding domain-containing protein</fullName>
    </submittedName>
</protein>
<evidence type="ECO:0000313" key="4">
    <source>
        <dbReference type="Proteomes" id="UP000712007"/>
    </source>
</evidence>
<comment type="caution">
    <text evidence="3">The sequence shown here is derived from an EMBL/GenBank/DDBJ whole genome shotgun (WGS) entry which is preliminary data.</text>
</comment>
<reference evidence="3" key="1">
    <citation type="submission" date="2020-10" db="EMBL/GenBank/DDBJ databases">
        <authorList>
            <person name="Gilroy R."/>
        </authorList>
    </citation>
    <scope>NUCLEOTIDE SEQUENCE</scope>
    <source>
        <strain evidence="3">3924</strain>
    </source>
</reference>
<gene>
    <name evidence="3" type="ORF">IAC51_04810</name>
</gene>